<feature type="domain" description="Cyclic nucleotide-binding" evidence="10">
    <location>
        <begin position="60"/>
        <end position="158"/>
    </location>
</feature>
<dbReference type="PROSITE" id="PS50011">
    <property type="entry name" value="PROTEIN_KINASE_DOM"/>
    <property type="match status" value="1"/>
</dbReference>
<keyword evidence="6" id="KW-0067">ATP-binding</keyword>
<evidence type="ECO:0000256" key="1">
    <source>
        <dbReference type="ARBA" id="ARBA00001946"/>
    </source>
</evidence>
<dbReference type="Proteomes" id="UP000187209">
    <property type="component" value="Unassembled WGS sequence"/>
</dbReference>
<dbReference type="SMART" id="SM00100">
    <property type="entry name" value="cNMP"/>
    <property type="match status" value="3"/>
</dbReference>
<evidence type="ECO:0000313" key="12">
    <source>
        <dbReference type="Proteomes" id="UP000187209"/>
    </source>
</evidence>
<comment type="caution">
    <text evidence="11">The sequence shown here is derived from an EMBL/GenBank/DDBJ whole genome shotgun (WGS) entry which is preliminary data.</text>
</comment>
<dbReference type="Pfam" id="PF00069">
    <property type="entry name" value="Pkinase"/>
    <property type="match status" value="1"/>
</dbReference>
<evidence type="ECO:0000256" key="6">
    <source>
        <dbReference type="ARBA" id="ARBA00022840"/>
    </source>
</evidence>
<dbReference type="GO" id="GO:0005524">
    <property type="term" value="F:ATP binding"/>
    <property type="evidence" value="ECO:0007669"/>
    <property type="project" value="UniProtKB-KW"/>
</dbReference>
<dbReference type="InterPro" id="IPR018490">
    <property type="entry name" value="cNMP-bd_dom_sf"/>
</dbReference>
<evidence type="ECO:0000259" key="10">
    <source>
        <dbReference type="PROSITE" id="PS50042"/>
    </source>
</evidence>
<keyword evidence="3" id="KW-0808">Transferase</keyword>
<accession>A0A1R2B3V4</accession>
<evidence type="ECO:0000259" key="9">
    <source>
        <dbReference type="PROSITE" id="PS50011"/>
    </source>
</evidence>
<feature type="domain" description="Cyclic nucleotide-binding" evidence="10">
    <location>
        <begin position="416"/>
        <end position="513"/>
    </location>
</feature>
<dbReference type="Gene3D" id="3.30.200.20">
    <property type="entry name" value="Phosphorylase Kinase, domain 1"/>
    <property type="match status" value="1"/>
</dbReference>
<dbReference type="SUPFAM" id="SSF56112">
    <property type="entry name" value="Protein kinase-like (PK-like)"/>
    <property type="match status" value="1"/>
</dbReference>
<evidence type="ECO:0000256" key="4">
    <source>
        <dbReference type="ARBA" id="ARBA00022741"/>
    </source>
</evidence>
<reference evidence="11 12" key="1">
    <citation type="submission" date="2016-11" db="EMBL/GenBank/DDBJ databases">
        <title>The macronuclear genome of Stentor coeruleus: a giant cell with tiny introns.</title>
        <authorList>
            <person name="Slabodnick M."/>
            <person name="Ruby J.G."/>
            <person name="Reiff S.B."/>
            <person name="Swart E.C."/>
            <person name="Gosai S."/>
            <person name="Prabakaran S."/>
            <person name="Witkowska E."/>
            <person name="Larue G.E."/>
            <person name="Fisher S."/>
            <person name="Freeman R.M."/>
            <person name="Gunawardena J."/>
            <person name="Chu W."/>
            <person name="Stover N.A."/>
            <person name="Gregory B.D."/>
            <person name="Nowacki M."/>
            <person name="Derisi J."/>
            <person name="Roy S.W."/>
            <person name="Marshall W.F."/>
            <person name="Sood P."/>
        </authorList>
    </citation>
    <scope>NUCLEOTIDE SEQUENCE [LARGE SCALE GENOMIC DNA]</scope>
    <source>
        <strain evidence="11">WM001</strain>
    </source>
</reference>
<evidence type="ECO:0000256" key="3">
    <source>
        <dbReference type="ARBA" id="ARBA00022679"/>
    </source>
</evidence>
<protein>
    <recommendedName>
        <fullName evidence="8">cGMP-dependent protein kinase</fullName>
    </recommendedName>
</protein>
<dbReference type="Gene3D" id="2.60.120.10">
    <property type="entry name" value="Jelly Rolls"/>
    <property type="match status" value="3"/>
</dbReference>
<dbReference type="Gene3D" id="1.10.510.10">
    <property type="entry name" value="Transferase(Phosphotransferase) domain 1"/>
    <property type="match status" value="1"/>
</dbReference>
<dbReference type="PANTHER" id="PTHR24353">
    <property type="entry name" value="CYCLIC NUCLEOTIDE-DEPENDENT PROTEIN KINASE"/>
    <property type="match status" value="1"/>
</dbReference>
<dbReference type="SUPFAM" id="SSF51206">
    <property type="entry name" value="cAMP-binding domain-like"/>
    <property type="match status" value="4"/>
</dbReference>
<dbReference type="InterPro" id="IPR000595">
    <property type="entry name" value="cNMP-bd_dom"/>
</dbReference>
<keyword evidence="7" id="KW-0460">Magnesium</keyword>
<evidence type="ECO:0000256" key="8">
    <source>
        <dbReference type="ARBA" id="ARBA00024113"/>
    </source>
</evidence>
<dbReference type="InterPro" id="IPR000719">
    <property type="entry name" value="Prot_kinase_dom"/>
</dbReference>
<dbReference type="EMBL" id="MPUH01001004">
    <property type="protein sequence ID" value="OMJ71290.1"/>
    <property type="molecule type" value="Genomic_DNA"/>
</dbReference>
<dbReference type="OrthoDB" id="100546at2759"/>
<keyword evidence="5" id="KW-0418">Kinase</keyword>
<organism evidence="11 12">
    <name type="scientific">Stentor coeruleus</name>
    <dbReference type="NCBI Taxonomy" id="5963"/>
    <lineage>
        <taxon>Eukaryota</taxon>
        <taxon>Sar</taxon>
        <taxon>Alveolata</taxon>
        <taxon>Ciliophora</taxon>
        <taxon>Postciliodesmatophora</taxon>
        <taxon>Heterotrichea</taxon>
        <taxon>Heterotrichida</taxon>
        <taxon>Stentoridae</taxon>
        <taxon>Stentor</taxon>
    </lineage>
</organism>
<sequence>MGKCISRESENELIKKRSLTKEDEIDDKSCDLRDTTGGNLLQVKSSIRKIVKNSLKKHYLFKQLKKHDMMIIFEKMISTEYLNDEVIYEQGALGNKFYVISSGIVKVIRDGIISDKLTKGGTFGEMALVTSSKRKETVETISKTAVWSLSRGCFKQALKIIFSKNFDSHREFISKIKFFANAADSQKDALTRLSVVHEYKENDVIIKENDDAELMFILIEGKISLQKSNSEPLILDSGSTFGEVALLTGSKIRFTAVSSENSKLLSLDKAALISVFGENFRDTILKNIAKYSILHDSFLEFLSKEHIIMIVESLVWNQYPPGEVILPLGYDKQSRFLAICTGDVVSISNSQVFKSGMVIGLKNENERKLLNEEYIAGNDTVVGEINAESVESMLNIKIDELYQEAESIKVLKSISIFKYLPLHKLKTLSSKMYVEEFEKKEIIFNAKDPADNLYIVIDGSVEIYNEGKVLRTLGKDDFFGERCLSEETRSASARALTRTDCWVIYADDLRAIMDETINIELERKKYYQADMMLNNLMFVQVWDEKSERRVYMTYYEKHKAFYDVEVISKARYSTQEQCLKLVQEKQINLKLDYYLIVKLVKTFTDYHNVYFVTEHIGGITLKEYMKTHINENTCRFLTACLVSILEYLHDKDIVYRDLCPENIQVNNQGYPHLYNFSASKIVKGRTYTNIGNIYYKSPEIFTGRGYSKSTDYWSLGVLLYEMLYGTLPFGINPTDDPVTVYEKIINNSLSFSATHVYVLANELIEKLLQNDTKRTQGESIRKSPWMGKISWDRLARPNTISFVGPKIPPIRTNSLKENKIKTLERYLNENFPEESRQKIFRSNSLLSFKWDKYF</sequence>
<evidence type="ECO:0000256" key="5">
    <source>
        <dbReference type="ARBA" id="ARBA00022777"/>
    </source>
</evidence>
<keyword evidence="12" id="KW-1185">Reference proteome</keyword>
<evidence type="ECO:0000313" key="11">
    <source>
        <dbReference type="EMBL" id="OMJ71290.1"/>
    </source>
</evidence>
<dbReference type="AlphaFoldDB" id="A0A1R2B3V4"/>
<dbReference type="Pfam" id="PF00027">
    <property type="entry name" value="cNMP_binding"/>
    <property type="match status" value="3"/>
</dbReference>
<dbReference type="PROSITE" id="PS50042">
    <property type="entry name" value="CNMP_BINDING_3"/>
    <property type="match status" value="3"/>
</dbReference>
<feature type="domain" description="Cyclic nucleotide-binding" evidence="10">
    <location>
        <begin position="178"/>
        <end position="279"/>
    </location>
</feature>
<comment type="cofactor">
    <cofactor evidence="1">
        <name>Mg(2+)</name>
        <dbReference type="ChEBI" id="CHEBI:18420"/>
    </cofactor>
</comment>
<dbReference type="GO" id="GO:0005952">
    <property type="term" value="C:cAMP-dependent protein kinase complex"/>
    <property type="evidence" value="ECO:0007669"/>
    <property type="project" value="TreeGrafter"/>
</dbReference>
<dbReference type="CDD" id="cd00038">
    <property type="entry name" value="CAP_ED"/>
    <property type="match status" value="3"/>
</dbReference>
<keyword evidence="2" id="KW-0723">Serine/threonine-protein kinase</keyword>
<dbReference type="PANTHER" id="PTHR24353:SF37">
    <property type="entry name" value="CAMP-DEPENDENT PROTEIN KINASE CATALYTIC SUBUNIT PRKX"/>
    <property type="match status" value="1"/>
</dbReference>
<proteinExistence type="predicted"/>
<dbReference type="GO" id="GO:0004691">
    <property type="term" value="F:cAMP-dependent protein kinase activity"/>
    <property type="evidence" value="ECO:0007669"/>
    <property type="project" value="TreeGrafter"/>
</dbReference>
<keyword evidence="4" id="KW-0547">Nucleotide-binding</keyword>
<dbReference type="InterPro" id="IPR014710">
    <property type="entry name" value="RmlC-like_jellyroll"/>
</dbReference>
<feature type="domain" description="Protein kinase" evidence="9">
    <location>
        <begin position="527"/>
        <end position="786"/>
    </location>
</feature>
<dbReference type="InterPro" id="IPR011009">
    <property type="entry name" value="Kinase-like_dom_sf"/>
</dbReference>
<gene>
    <name evidence="11" type="ORF">SteCoe_30529</name>
</gene>
<evidence type="ECO:0000256" key="7">
    <source>
        <dbReference type="ARBA" id="ARBA00022842"/>
    </source>
</evidence>
<evidence type="ECO:0000256" key="2">
    <source>
        <dbReference type="ARBA" id="ARBA00022527"/>
    </source>
</evidence>
<name>A0A1R2B3V4_9CILI</name>